<evidence type="ECO:0000259" key="2">
    <source>
        <dbReference type="Pfam" id="PF13519"/>
    </source>
</evidence>
<organism evidence="3 4">
    <name type="scientific">Deinococcus petrolearius</name>
    <dbReference type="NCBI Taxonomy" id="1751295"/>
    <lineage>
        <taxon>Bacteria</taxon>
        <taxon>Thermotogati</taxon>
        <taxon>Deinococcota</taxon>
        <taxon>Deinococci</taxon>
        <taxon>Deinococcales</taxon>
        <taxon>Deinococcaceae</taxon>
        <taxon>Deinococcus</taxon>
    </lineage>
</organism>
<sequence>MTLTPLIAALWPLLPALAPAPASASALLGLSTPPLHFVLAADMTGSSKNPAYGYAKQAALLSQSLLLNQVRSGDTVTLLRVCSGVQTVADFRFESKNGARLSKADILRYTGALTQPCTTRGSAITAALAQARTATARTKTGGDVVVLFTDGAVLDDPGRAGLGQTFAGLLKARSTRAVFLAGLSPEKGEGGNSIRDGFVKALGSGADNRRVLMAGAYDLNNVYPTFAAAVNKARK</sequence>
<name>A0ABW1DGN9_9DEIO</name>
<dbReference type="SUPFAM" id="SSF53300">
    <property type="entry name" value="vWA-like"/>
    <property type="match status" value="1"/>
</dbReference>
<reference evidence="4" key="1">
    <citation type="journal article" date="2019" name="Int. J. Syst. Evol. Microbiol.">
        <title>The Global Catalogue of Microorganisms (GCM) 10K type strain sequencing project: providing services to taxonomists for standard genome sequencing and annotation.</title>
        <authorList>
            <consortium name="The Broad Institute Genomics Platform"/>
            <consortium name="The Broad Institute Genome Sequencing Center for Infectious Disease"/>
            <person name="Wu L."/>
            <person name="Ma J."/>
        </authorList>
    </citation>
    <scope>NUCLEOTIDE SEQUENCE [LARGE SCALE GENOMIC DNA]</scope>
    <source>
        <strain evidence="4">CGMCC 1.15053</strain>
    </source>
</reference>
<comment type="caution">
    <text evidence="3">The sequence shown here is derived from an EMBL/GenBank/DDBJ whole genome shotgun (WGS) entry which is preliminary data.</text>
</comment>
<dbReference type="Pfam" id="PF13519">
    <property type="entry name" value="VWA_2"/>
    <property type="match status" value="1"/>
</dbReference>
<evidence type="ECO:0000313" key="3">
    <source>
        <dbReference type="EMBL" id="MFC5847745.1"/>
    </source>
</evidence>
<keyword evidence="4" id="KW-1185">Reference proteome</keyword>
<gene>
    <name evidence="3" type="ORF">ACFPQ6_05430</name>
</gene>
<accession>A0ABW1DGN9</accession>
<evidence type="ECO:0000256" key="1">
    <source>
        <dbReference type="SAM" id="SignalP"/>
    </source>
</evidence>
<feature type="signal peptide" evidence="1">
    <location>
        <begin position="1"/>
        <end position="24"/>
    </location>
</feature>
<proteinExistence type="predicted"/>
<protein>
    <submittedName>
        <fullName evidence="3">VWA domain-containing protein</fullName>
    </submittedName>
</protein>
<dbReference type="Proteomes" id="UP001595979">
    <property type="component" value="Unassembled WGS sequence"/>
</dbReference>
<feature type="chain" id="PRO_5045732004" evidence="1">
    <location>
        <begin position="25"/>
        <end position="235"/>
    </location>
</feature>
<feature type="domain" description="VWFA" evidence="2">
    <location>
        <begin position="38"/>
        <end position="151"/>
    </location>
</feature>
<dbReference type="InterPro" id="IPR036465">
    <property type="entry name" value="vWFA_dom_sf"/>
</dbReference>
<dbReference type="RefSeq" id="WP_380047144.1">
    <property type="nucleotide sequence ID" value="NZ_JBHSOH010000005.1"/>
</dbReference>
<keyword evidence="1" id="KW-0732">Signal</keyword>
<dbReference type="EMBL" id="JBHSOH010000005">
    <property type="protein sequence ID" value="MFC5847745.1"/>
    <property type="molecule type" value="Genomic_DNA"/>
</dbReference>
<dbReference type="InterPro" id="IPR002035">
    <property type="entry name" value="VWF_A"/>
</dbReference>
<dbReference type="Gene3D" id="3.40.50.410">
    <property type="entry name" value="von Willebrand factor, type A domain"/>
    <property type="match status" value="1"/>
</dbReference>
<evidence type="ECO:0000313" key="4">
    <source>
        <dbReference type="Proteomes" id="UP001595979"/>
    </source>
</evidence>